<dbReference type="Proteomes" id="UP000011682">
    <property type="component" value="Unassembled WGS sequence"/>
</dbReference>
<gene>
    <name evidence="1" type="ORF">D187_006204</name>
</gene>
<proteinExistence type="predicted"/>
<name>S9NZ36_CYSF2</name>
<evidence type="ECO:0000313" key="2">
    <source>
        <dbReference type="Proteomes" id="UP000011682"/>
    </source>
</evidence>
<reference evidence="1" key="1">
    <citation type="submission" date="2013-05" db="EMBL/GenBank/DDBJ databases">
        <title>Genome assembly of Cystobacter fuscus DSM 2262.</title>
        <authorList>
            <person name="Sharma G."/>
            <person name="Khatri I."/>
            <person name="Kaur C."/>
            <person name="Mayilraj S."/>
            <person name="Subramanian S."/>
        </authorList>
    </citation>
    <scope>NUCLEOTIDE SEQUENCE [LARGE SCALE GENOMIC DNA]</scope>
    <source>
        <strain evidence="1">DSM 2262</strain>
    </source>
</reference>
<evidence type="ECO:0000313" key="1">
    <source>
        <dbReference type="EMBL" id="EPX57485.1"/>
    </source>
</evidence>
<dbReference type="AlphaFoldDB" id="S9NZ36"/>
<sequence>MASSSVLTTSHDSILFQIDNNVFHHALYRAHASGSINP</sequence>
<dbReference type="EMBL" id="ANAH02000059">
    <property type="protein sequence ID" value="EPX57485.1"/>
    <property type="molecule type" value="Genomic_DNA"/>
</dbReference>
<accession>S9NZ36</accession>
<comment type="caution">
    <text evidence="1">The sequence shown here is derived from an EMBL/GenBank/DDBJ whole genome shotgun (WGS) entry which is preliminary data.</text>
</comment>
<protein>
    <submittedName>
        <fullName evidence="1">Uncharacterized protein</fullName>
    </submittedName>
</protein>
<keyword evidence="2" id="KW-1185">Reference proteome</keyword>
<organism evidence="1 2">
    <name type="scientific">Cystobacter fuscus (strain ATCC 25194 / DSM 2262 / NBRC 100088 / M29)</name>
    <dbReference type="NCBI Taxonomy" id="1242864"/>
    <lineage>
        <taxon>Bacteria</taxon>
        <taxon>Pseudomonadati</taxon>
        <taxon>Myxococcota</taxon>
        <taxon>Myxococcia</taxon>
        <taxon>Myxococcales</taxon>
        <taxon>Cystobacterineae</taxon>
        <taxon>Archangiaceae</taxon>
        <taxon>Cystobacter</taxon>
    </lineage>
</organism>